<comment type="caution">
    <text evidence="8">The sequence shown here is derived from an EMBL/GenBank/DDBJ whole genome shotgun (WGS) entry which is preliminary data.</text>
</comment>
<evidence type="ECO:0000256" key="4">
    <source>
        <dbReference type="ARBA" id="ARBA00022741"/>
    </source>
</evidence>
<dbReference type="AlphaFoldDB" id="A0A9P7DKY5"/>
<dbReference type="Gene3D" id="1.10.510.10">
    <property type="entry name" value="Transferase(Phosphotransferase) domain 1"/>
    <property type="match status" value="1"/>
</dbReference>
<dbReference type="PANTHER" id="PTHR24058:SF22">
    <property type="entry name" value="DUAL SPECIFICITY TYROSINE-PHOSPHORYLATION-REGULATED KINASE 4"/>
    <property type="match status" value="1"/>
</dbReference>
<feature type="compositionally biased region" description="Polar residues" evidence="7">
    <location>
        <begin position="23"/>
        <end position="42"/>
    </location>
</feature>
<evidence type="ECO:0000256" key="5">
    <source>
        <dbReference type="ARBA" id="ARBA00022777"/>
    </source>
</evidence>
<dbReference type="RefSeq" id="XP_041162508.1">
    <property type="nucleotide sequence ID" value="XM_041308344.1"/>
</dbReference>
<dbReference type="OrthoDB" id="2669376at2759"/>
<evidence type="ECO:0000256" key="6">
    <source>
        <dbReference type="ARBA" id="ARBA00022840"/>
    </source>
</evidence>
<dbReference type="GeneID" id="64602108"/>
<feature type="compositionally biased region" description="Low complexity" evidence="7">
    <location>
        <begin position="1"/>
        <end position="22"/>
    </location>
</feature>
<keyword evidence="3" id="KW-0808">Transferase</keyword>
<keyword evidence="5" id="KW-0418">Kinase</keyword>
<evidence type="ECO:0000256" key="7">
    <source>
        <dbReference type="SAM" id="MobiDB-lite"/>
    </source>
</evidence>
<gene>
    <name evidence="8" type="ORF">HD556DRAFT_1465350</name>
</gene>
<accession>A0A9P7DKY5</accession>
<name>A0A9P7DKY5_9AGAM</name>
<dbReference type="InterPro" id="IPR050494">
    <property type="entry name" value="Ser_Thr_dual-spec_kinase"/>
</dbReference>
<evidence type="ECO:0000256" key="3">
    <source>
        <dbReference type="ARBA" id="ARBA00022679"/>
    </source>
</evidence>
<dbReference type="PANTHER" id="PTHR24058">
    <property type="entry name" value="DUAL SPECIFICITY PROTEIN KINASE"/>
    <property type="match status" value="1"/>
</dbReference>
<dbReference type="GO" id="GO:0005856">
    <property type="term" value="C:cytoskeleton"/>
    <property type="evidence" value="ECO:0007669"/>
    <property type="project" value="TreeGrafter"/>
</dbReference>
<dbReference type="GO" id="GO:0005524">
    <property type="term" value="F:ATP binding"/>
    <property type="evidence" value="ECO:0007669"/>
    <property type="project" value="UniProtKB-KW"/>
</dbReference>
<protein>
    <submittedName>
        <fullName evidence="8">Uncharacterized protein</fullName>
    </submittedName>
</protein>
<evidence type="ECO:0000313" key="8">
    <source>
        <dbReference type="EMBL" id="KAG1797398.1"/>
    </source>
</evidence>
<dbReference type="Proteomes" id="UP000719766">
    <property type="component" value="Unassembled WGS sequence"/>
</dbReference>
<keyword evidence="9" id="KW-1185">Reference proteome</keyword>
<proteinExistence type="inferred from homology"/>
<dbReference type="EMBL" id="JABBWE010000016">
    <property type="protein sequence ID" value="KAG1797398.1"/>
    <property type="molecule type" value="Genomic_DNA"/>
</dbReference>
<dbReference type="GO" id="GO:0004674">
    <property type="term" value="F:protein serine/threonine kinase activity"/>
    <property type="evidence" value="ECO:0007669"/>
    <property type="project" value="UniProtKB-KW"/>
</dbReference>
<sequence>MSSSSESKSSNSLTNSSGSNLSKPQSNAASTPPTSIATSGSPAKSMDSPILSADNPGLRVEWARAFNLGKWRQTGRGLRFAHEEVKDLANDATIYLNERMLELSRITRRAIAARLRYQRLRSRELDLIKSILDDETELCQTQLSGVDVQIGSIRNMLQDAGVAQIGSTGSRFDPNDAAGPCLIPICNRTPGNLPPVPVMLAQDLACNNPYLMDAPESLTFTPIEFDPDDPSESSLRQRGIPAQLGSSHYNPYARSMPGSRPSTSLASASVIDDADSARCTTDLQEAPQSKCSIKDYDKTQQLAIEWVKMRLVMDGATTGWIRNSTRDEKVKMEMRVREIIFHAGIKFGCVRALTKDRRELAKTGEEFAPLYKLELPSKRSEEERQIYMNNRRVAIYDANQPFEYYLHGIEETETSTNVLVFSGQAVESTHIKHWYESKKSPLYDEEMRSSINTTPLDMLAESAVGIRCAIDRYVEGRLSGSKENNTLHFATDVYANEQQLIKNAMVFALQQNIHWESFQKRLLYLHHRGLQKLHEKLGLSAPEFPIHVPLTAEELSKPRLVPSHNTATALPRPSTLLPFGQIGGQAPLMMSGPQMSFVQISGDPIISQDRNNDVRGWTAFVDVGPSLLNRQHPLRRCCPWRYSESNCHVVEQRLSSKHHVIKMTEHFYFHNHLCNAMELLSINLYELIKANSFVGFTMALIRHFTSQMILLSLCLMWHHRILRSQARECLITIPCEECSAIKVIDFDSSCLEHKKISPIFPGENEQEQLSCIMEVLEPPDKDFINRSSRKRLFFGKMTHWRPSTTFLILSKTTTAHPDPW</sequence>
<feature type="region of interest" description="Disordered" evidence="7">
    <location>
        <begin position="1"/>
        <end position="50"/>
    </location>
</feature>
<feature type="region of interest" description="Disordered" evidence="7">
    <location>
        <begin position="243"/>
        <end position="267"/>
    </location>
</feature>
<dbReference type="InterPro" id="IPR011009">
    <property type="entry name" value="Kinase-like_dom_sf"/>
</dbReference>
<keyword evidence="2" id="KW-0723">Serine/threonine-protein kinase</keyword>
<keyword evidence="4" id="KW-0547">Nucleotide-binding</keyword>
<evidence type="ECO:0000313" key="9">
    <source>
        <dbReference type="Proteomes" id="UP000719766"/>
    </source>
</evidence>
<keyword evidence="6" id="KW-0067">ATP-binding</keyword>
<evidence type="ECO:0000256" key="2">
    <source>
        <dbReference type="ARBA" id="ARBA00022527"/>
    </source>
</evidence>
<comment type="similarity">
    <text evidence="1">Belongs to the protein kinase superfamily. CMGC Ser/Thr protein kinase family. MNB/DYRK subfamily.</text>
</comment>
<dbReference type="GO" id="GO:0005737">
    <property type="term" value="C:cytoplasm"/>
    <property type="evidence" value="ECO:0007669"/>
    <property type="project" value="TreeGrafter"/>
</dbReference>
<reference evidence="8" key="1">
    <citation type="journal article" date="2020" name="New Phytol.">
        <title>Comparative genomics reveals dynamic genome evolution in host specialist ectomycorrhizal fungi.</title>
        <authorList>
            <person name="Lofgren L.A."/>
            <person name="Nguyen N.H."/>
            <person name="Vilgalys R."/>
            <person name="Ruytinx J."/>
            <person name="Liao H.L."/>
            <person name="Branco S."/>
            <person name="Kuo A."/>
            <person name="LaButti K."/>
            <person name="Lipzen A."/>
            <person name="Andreopoulos W."/>
            <person name="Pangilinan J."/>
            <person name="Riley R."/>
            <person name="Hundley H."/>
            <person name="Na H."/>
            <person name="Barry K."/>
            <person name="Grigoriev I.V."/>
            <person name="Stajich J.E."/>
            <person name="Kennedy P.G."/>
        </authorList>
    </citation>
    <scope>NUCLEOTIDE SEQUENCE</scope>
    <source>
        <strain evidence="8">S12</strain>
    </source>
</reference>
<organism evidence="8 9">
    <name type="scientific">Suillus plorans</name>
    <dbReference type="NCBI Taxonomy" id="116603"/>
    <lineage>
        <taxon>Eukaryota</taxon>
        <taxon>Fungi</taxon>
        <taxon>Dikarya</taxon>
        <taxon>Basidiomycota</taxon>
        <taxon>Agaricomycotina</taxon>
        <taxon>Agaricomycetes</taxon>
        <taxon>Agaricomycetidae</taxon>
        <taxon>Boletales</taxon>
        <taxon>Suillineae</taxon>
        <taxon>Suillaceae</taxon>
        <taxon>Suillus</taxon>
    </lineage>
</organism>
<dbReference type="SUPFAM" id="SSF56112">
    <property type="entry name" value="Protein kinase-like (PK-like)"/>
    <property type="match status" value="1"/>
</dbReference>
<evidence type="ECO:0000256" key="1">
    <source>
        <dbReference type="ARBA" id="ARBA00008867"/>
    </source>
</evidence>